<feature type="transmembrane region" description="Helical" evidence="1">
    <location>
        <begin position="34"/>
        <end position="55"/>
    </location>
</feature>
<accession>Q0A506</accession>
<evidence type="ECO:0000256" key="1">
    <source>
        <dbReference type="SAM" id="Phobius"/>
    </source>
</evidence>
<organism evidence="3 4">
    <name type="scientific">Alkalilimnicola ehrlichii (strain ATCC BAA-1101 / DSM 17681 / MLHE-1)</name>
    <dbReference type="NCBI Taxonomy" id="187272"/>
    <lineage>
        <taxon>Bacteria</taxon>
        <taxon>Pseudomonadati</taxon>
        <taxon>Pseudomonadota</taxon>
        <taxon>Gammaproteobacteria</taxon>
        <taxon>Chromatiales</taxon>
        <taxon>Ectothiorhodospiraceae</taxon>
        <taxon>Alkalilimnicola</taxon>
    </lineage>
</organism>
<evidence type="ECO:0000313" key="3">
    <source>
        <dbReference type="EMBL" id="ABI58081.1"/>
    </source>
</evidence>
<dbReference type="HOGENOM" id="CLU_190060_0_1_6"/>
<dbReference type="OrthoDB" id="9799383at2"/>
<dbReference type="Proteomes" id="UP000001962">
    <property type="component" value="Chromosome"/>
</dbReference>
<evidence type="ECO:0000259" key="2">
    <source>
        <dbReference type="Pfam" id="PF11127"/>
    </source>
</evidence>
<dbReference type="AlphaFoldDB" id="Q0A506"/>
<name>Q0A506_ALKEH</name>
<dbReference type="EMBL" id="CP000453">
    <property type="protein sequence ID" value="ABI58081.1"/>
    <property type="molecule type" value="Genomic_DNA"/>
</dbReference>
<proteinExistence type="predicted"/>
<dbReference type="InterPro" id="IPR021309">
    <property type="entry name" value="YgaP-like_TM"/>
</dbReference>
<keyword evidence="1" id="KW-0812">Transmembrane</keyword>
<dbReference type="KEGG" id="aeh:Mlg_2741"/>
<keyword evidence="4" id="KW-1185">Reference proteome</keyword>
<evidence type="ECO:0000313" key="4">
    <source>
        <dbReference type="Proteomes" id="UP000001962"/>
    </source>
</evidence>
<gene>
    <name evidence="3" type="ordered locus">Mlg_2741</name>
</gene>
<dbReference type="Pfam" id="PF11127">
    <property type="entry name" value="YgaP-like_TM"/>
    <property type="match status" value="1"/>
</dbReference>
<dbReference type="RefSeq" id="WP_011630474.1">
    <property type="nucleotide sequence ID" value="NC_008340.1"/>
</dbReference>
<protein>
    <recommendedName>
        <fullName evidence="2">Inner membrane protein YgaP-like transmembrane domain-containing protein</fullName>
    </recommendedName>
</protein>
<keyword evidence="1" id="KW-0472">Membrane</keyword>
<dbReference type="Gene3D" id="6.10.140.1340">
    <property type="match status" value="1"/>
</dbReference>
<sequence length="66" mass="7324">MTVNAGLRMLAGFFVLLTVVLAYAHHEAWLLFTAFVGLNLLQSAFSGWCPAMAVLRKLGFKQERPV</sequence>
<feature type="domain" description="Inner membrane protein YgaP-like transmembrane" evidence="2">
    <location>
        <begin position="2"/>
        <end position="56"/>
    </location>
</feature>
<keyword evidence="1" id="KW-1133">Transmembrane helix</keyword>
<reference evidence="4" key="1">
    <citation type="submission" date="2006-08" db="EMBL/GenBank/DDBJ databases">
        <title>Complete sequence of Alkalilimnicola ehrilichei MLHE-1.</title>
        <authorList>
            <person name="Copeland A."/>
            <person name="Lucas S."/>
            <person name="Lapidus A."/>
            <person name="Barry K."/>
            <person name="Detter J.C."/>
            <person name="Glavina del Rio T."/>
            <person name="Hammon N."/>
            <person name="Israni S."/>
            <person name="Dalin E."/>
            <person name="Tice H."/>
            <person name="Pitluck S."/>
            <person name="Sims D."/>
            <person name="Brettin T."/>
            <person name="Bruce D."/>
            <person name="Han C."/>
            <person name="Tapia R."/>
            <person name="Gilna P."/>
            <person name="Schmutz J."/>
            <person name="Larimer F."/>
            <person name="Land M."/>
            <person name="Hauser L."/>
            <person name="Kyrpides N."/>
            <person name="Mikhailova N."/>
            <person name="Oremland R.S."/>
            <person name="Hoeft S.E."/>
            <person name="Switzer-Blum J."/>
            <person name="Kulp T."/>
            <person name="King G."/>
            <person name="Tabita R."/>
            <person name="Witte B."/>
            <person name="Santini J.M."/>
            <person name="Basu P."/>
            <person name="Hollibaugh J.T."/>
            <person name="Xie G."/>
            <person name="Stolz J.F."/>
            <person name="Richardson P."/>
        </authorList>
    </citation>
    <scope>NUCLEOTIDE SEQUENCE [LARGE SCALE GENOMIC DNA]</scope>
    <source>
        <strain evidence="4">ATCC BAA-1101 / DSM 17681 / MLHE-1</strain>
    </source>
</reference>